<evidence type="ECO:0000256" key="9">
    <source>
        <dbReference type="ARBA" id="ARBA00033102"/>
    </source>
</evidence>
<feature type="binding site" evidence="13">
    <location>
        <position position="243"/>
    </location>
    <ligand>
        <name>substrate</name>
    </ligand>
</feature>
<feature type="binding site" evidence="13">
    <location>
        <position position="110"/>
    </location>
    <ligand>
        <name>substrate</name>
    </ligand>
</feature>
<dbReference type="CDD" id="cd01572">
    <property type="entry name" value="QPRTase"/>
    <property type="match status" value="1"/>
</dbReference>
<dbReference type="InterPro" id="IPR037128">
    <property type="entry name" value="Quinolinate_PRibosylTase_N_sf"/>
</dbReference>
<dbReference type="FunFam" id="3.90.1170.20:FF:000001">
    <property type="entry name" value="Nicotinate-nucleotide diphosphorylase (Carboxylating)"/>
    <property type="match status" value="1"/>
</dbReference>
<evidence type="ECO:0000256" key="7">
    <source>
        <dbReference type="ARBA" id="ARBA00022676"/>
    </source>
</evidence>
<name>A0A517MXZ5_9BACT</name>
<feature type="binding site" evidence="13">
    <location>
        <position position="167"/>
    </location>
    <ligand>
        <name>substrate</name>
    </ligand>
</feature>
<dbReference type="InterPro" id="IPR027277">
    <property type="entry name" value="NadC/ModD"/>
</dbReference>
<dbReference type="FunFam" id="3.20.20.70:FF:000030">
    <property type="entry name" value="Nicotinate-nucleotide pyrophosphorylase, carboxylating"/>
    <property type="match status" value="1"/>
</dbReference>
<feature type="binding site" evidence="13">
    <location>
        <begin position="269"/>
        <end position="271"/>
    </location>
    <ligand>
        <name>substrate</name>
    </ligand>
</feature>
<dbReference type="EMBL" id="CP036263">
    <property type="protein sequence ID" value="QDS99745.1"/>
    <property type="molecule type" value="Genomic_DNA"/>
</dbReference>
<feature type="binding site" evidence="13">
    <location>
        <begin position="143"/>
        <end position="145"/>
    </location>
    <ligand>
        <name>substrate</name>
    </ligand>
</feature>
<dbReference type="EC" id="2.4.2.19" evidence="5"/>
<dbReference type="PANTHER" id="PTHR32179:SF3">
    <property type="entry name" value="NICOTINATE-NUCLEOTIDE PYROPHOSPHORYLASE [CARBOXYLATING]"/>
    <property type="match status" value="1"/>
</dbReference>
<protein>
    <recommendedName>
        <fullName evidence="11">Probable nicotinate-nucleotide pyrophosphorylase [carboxylating]</fullName>
        <ecNumber evidence="5">2.4.2.19</ecNumber>
    </recommendedName>
    <alternativeName>
        <fullName evidence="9">Quinolinate phosphoribosyltransferase [decarboxylating]</fullName>
    </alternativeName>
</protein>
<reference evidence="16 17" key="1">
    <citation type="submission" date="2019-02" db="EMBL/GenBank/DDBJ databases">
        <title>Deep-cultivation of Planctomycetes and their phenomic and genomic characterization uncovers novel biology.</title>
        <authorList>
            <person name="Wiegand S."/>
            <person name="Jogler M."/>
            <person name="Boedeker C."/>
            <person name="Pinto D."/>
            <person name="Vollmers J."/>
            <person name="Rivas-Marin E."/>
            <person name="Kohn T."/>
            <person name="Peeters S.H."/>
            <person name="Heuer A."/>
            <person name="Rast P."/>
            <person name="Oberbeckmann S."/>
            <person name="Bunk B."/>
            <person name="Jeske O."/>
            <person name="Meyerdierks A."/>
            <person name="Storesund J.E."/>
            <person name="Kallscheuer N."/>
            <person name="Luecker S."/>
            <person name="Lage O.M."/>
            <person name="Pohl T."/>
            <person name="Merkel B.J."/>
            <person name="Hornburger P."/>
            <person name="Mueller R.-W."/>
            <person name="Bruemmer F."/>
            <person name="Labrenz M."/>
            <person name="Spormann A.M."/>
            <person name="Op den Camp H."/>
            <person name="Overmann J."/>
            <person name="Amann R."/>
            <person name="Jetten M.S.M."/>
            <person name="Mascher T."/>
            <person name="Medema M.H."/>
            <person name="Devos D.P."/>
            <person name="Kaster A.-K."/>
            <person name="Ovreas L."/>
            <person name="Rohde M."/>
            <person name="Galperin M.Y."/>
            <person name="Jogler C."/>
        </authorList>
    </citation>
    <scope>NUCLEOTIDE SEQUENCE [LARGE SCALE GENOMIC DNA]</scope>
    <source>
        <strain evidence="16 17">HG15A2</strain>
    </source>
</reference>
<dbReference type="Gene3D" id="3.20.20.70">
    <property type="entry name" value="Aldolase class I"/>
    <property type="match status" value="1"/>
</dbReference>
<dbReference type="PANTHER" id="PTHR32179">
    <property type="entry name" value="NICOTINATE-NUCLEOTIDE PYROPHOSPHORYLASE [CARBOXYLATING]"/>
    <property type="match status" value="1"/>
</dbReference>
<dbReference type="NCBIfam" id="TIGR00078">
    <property type="entry name" value="nadC"/>
    <property type="match status" value="1"/>
</dbReference>
<dbReference type="OrthoDB" id="9782546at2"/>
<comment type="catalytic activity">
    <reaction evidence="10">
        <text>nicotinate beta-D-ribonucleotide + CO2 + diphosphate = quinolinate + 5-phospho-alpha-D-ribose 1-diphosphate + 2 H(+)</text>
        <dbReference type="Rhea" id="RHEA:12733"/>
        <dbReference type="ChEBI" id="CHEBI:15378"/>
        <dbReference type="ChEBI" id="CHEBI:16526"/>
        <dbReference type="ChEBI" id="CHEBI:29959"/>
        <dbReference type="ChEBI" id="CHEBI:33019"/>
        <dbReference type="ChEBI" id="CHEBI:57502"/>
        <dbReference type="ChEBI" id="CHEBI:58017"/>
        <dbReference type="EC" id="2.4.2.19"/>
    </reaction>
</comment>
<evidence type="ECO:0000259" key="14">
    <source>
        <dbReference type="Pfam" id="PF01729"/>
    </source>
</evidence>
<sequence>MPSDFEQLTWDDRIKDDCRALVKLAWQEDLADDGDWTTNALVPESSRGAAEIVSRESGFVCGVRAIETALATLDIELDFSPQLQDGDPCRSGTTIGLLAGSARHLLSCERILLNLMGRLSGIATLANQYVSRVEGTNARIYDTRKTTPGWRRLEKYATRCGGACNHRTGLFDAVMIKDNHLAHYQAERRSKAGEPQTAQAVESVRAFLAANAPDTTLPIEIEVDTIEQLAAVLPAAPDIILLDNMSVTQLREAVQLRDAASLAIQLEASGGVTLDTLREIAETGVDRISVGALTHSARSLDIGLDWQTAEVGA</sequence>
<feature type="binding site" evidence="13">
    <location>
        <position position="177"/>
    </location>
    <ligand>
        <name>substrate</name>
    </ligand>
</feature>
<feature type="domain" description="Quinolinate phosphoribosyl transferase N-terminal" evidence="15">
    <location>
        <begin position="35"/>
        <end position="120"/>
    </location>
</feature>
<dbReference type="GO" id="GO:0009435">
    <property type="term" value="P:NAD+ biosynthetic process"/>
    <property type="evidence" value="ECO:0007669"/>
    <property type="project" value="UniProtKB-UniPathway"/>
</dbReference>
<evidence type="ECO:0000256" key="13">
    <source>
        <dbReference type="PIRSR" id="PIRSR006250-1"/>
    </source>
</evidence>
<comment type="subunit">
    <text evidence="4">Hexamer formed by 3 homodimers.</text>
</comment>
<organism evidence="16 17">
    <name type="scientific">Adhaeretor mobilis</name>
    <dbReference type="NCBI Taxonomy" id="1930276"/>
    <lineage>
        <taxon>Bacteria</taxon>
        <taxon>Pseudomonadati</taxon>
        <taxon>Planctomycetota</taxon>
        <taxon>Planctomycetia</taxon>
        <taxon>Pirellulales</taxon>
        <taxon>Lacipirellulaceae</taxon>
        <taxon>Adhaeretor</taxon>
    </lineage>
</organism>
<feature type="domain" description="Quinolinate phosphoribosyl transferase C-terminal" evidence="14">
    <location>
        <begin position="122"/>
        <end position="305"/>
    </location>
</feature>
<dbReference type="SUPFAM" id="SSF51690">
    <property type="entry name" value="Nicotinate/Quinolinate PRTase C-terminal domain-like"/>
    <property type="match status" value="1"/>
</dbReference>
<evidence type="ECO:0000313" key="16">
    <source>
        <dbReference type="EMBL" id="QDS99745.1"/>
    </source>
</evidence>
<keyword evidence="17" id="KW-1185">Reference proteome</keyword>
<evidence type="ECO:0000256" key="8">
    <source>
        <dbReference type="ARBA" id="ARBA00022679"/>
    </source>
</evidence>
<evidence type="ECO:0000313" key="17">
    <source>
        <dbReference type="Proteomes" id="UP000319852"/>
    </source>
</evidence>
<dbReference type="Pfam" id="PF01729">
    <property type="entry name" value="QRPTase_C"/>
    <property type="match status" value="1"/>
</dbReference>
<dbReference type="GO" id="GO:0004514">
    <property type="term" value="F:nicotinate-nucleotide diphosphorylase (carboxylating) activity"/>
    <property type="evidence" value="ECO:0007669"/>
    <property type="project" value="UniProtKB-EC"/>
</dbReference>
<comment type="function">
    <text evidence="1">Involved in the catabolism of quinolinic acid (QA).</text>
</comment>
<dbReference type="UniPathway" id="UPA00253">
    <property type="reaction ID" value="UER00331"/>
</dbReference>
<evidence type="ECO:0000256" key="11">
    <source>
        <dbReference type="ARBA" id="ARBA00069173"/>
    </source>
</evidence>
<evidence type="ECO:0000256" key="6">
    <source>
        <dbReference type="ARBA" id="ARBA00022642"/>
    </source>
</evidence>
<keyword evidence="7 12" id="KW-0328">Glycosyltransferase</keyword>
<dbReference type="Proteomes" id="UP000319852">
    <property type="component" value="Chromosome"/>
</dbReference>
<dbReference type="InterPro" id="IPR002638">
    <property type="entry name" value="Quinolinate_PRibosylTrfase_C"/>
</dbReference>
<feature type="binding site" evidence="13">
    <location>
        <begin position="290"/>
        <end position="292"/>
    </location>
    <ligand>
        <name>substrate</name>
    </ligand>
</feature>
<comment type="pathway">
    <text evidence="2">Cofactor biosynthesis; NAD(+) biosynthesis; nicotinate D-ribonucleotide from quinolinate: step 1/1.</text>
</comment>
<evidence type="ECO:0000256" key="5">
    <source>
        <dbReference type="ARBA" id="ARBA00011944"/>
    </source>
</evidence>
<dbReference type="GO" id="GO:0005737">
    <property type="term" value="C:cytoplasm"/>
    <property type="evidence" value="ECO:0007669"/>
    <property type="project" value="TreeGrafter"/>
</dbReference>
<dbReference type="Gene3D" id="3.90.1170.20">
    <property type="entry name" value="Quinolinate phosphoribosyl transferase, N-terminal domain"/>
    <property type="match status" value="1"/>
</dbReference>
<keyword evidence="8 12" id="KW-0808">Transferase</keyword>
<dbReference type="InterPro" id="IPR013785">
    <property type="entry name" value="Aldolase_TIM"/>
</dbReference>
<accession>A0A517MXZ5</accession>
<dbReference type="SUPFAM" id="SSF54675">
    <property type="entry name" value="Nicotinate/Quinolinate PRTase N-terminal domain-like"/>
    <property type="match status" value="1"/>
</dbReference>
<evidence type="ECO:0000256" key="4">
    <source>
        <dbReference type="ARBA" id="ARBA00011218"/>
    </source>
</evidence>
<dbReference type="PIRSF" id="PIRSF006250">
    <property type="entry name" value="NadC_ModD"/>
    <property type="match status" value="1"/>
</dbReference>
<evidence type="ECO:0000256" key="3">
    <source>
        <dbReference type="ARBA" id="ARBA00009400"/>
    </source>
</evidence>
<dbReference type="AlphaFoldDB" id="A0A517MXZ5"/>
<feature type="binding site" evidence="13">
    <location>
        <position position="222"/>
    </location>
    <ligand>
        <name>substrate</name>
    </ligand>
</feature>
<evidence type="ECO:0000256" key="10">
    <source>
        <dbReference type="ARBA" id="ARBA00047445"/>
    </source>
</evidence>
<gene>
    <name evidence="16" type="primary">nadC</name>
    <name evidence="16" type="ORF">HG15A2_30750</name>
</gene>
<dbReference type="InterPro" id="IPR022412">
    <property type="entry name" value="Quinolinate_PRibosylTrfase_N"/>
</dbReference>
<dbReference type="InterPro" id="IPR004393">
    <property type="entry name" value="NadC"/>
</dbReference>
<dbReference type="Pfam" id="PF02749">
    <property type="entry name" value="QRPTase_N"/>
    <property type="match status" value="1"/>
</dbReference>
<evidence type="ECO:0000256" key="12">
    <source>
        <dbReference type="PIRNR" id="PIRNR006250"/>
    </source>
</evidence>
<comment type="similarity">
    <text evidence="3 12">Belongs to the NadC/ModD family.</text>
</comment>
<dbReference type="KEGG" id="amob:HG15A2_30750"/>
<dbReference type="GO" id="GO:0034213">
    <property type="term" value="P:quinolinate catabolic process"/>
    <property type="evidence" value="ECO:0007669"/>
    <property type="project" value="TreeGrafter"/>
</dbReference>
<keyword evidence="6" id="KW-0662">Pyridine nucleotide biosynthesis</keyword>
<proteinExistence type="inferred from homology"/>
<evidence type="ECO:0000259" key="15">
    <source>
        <dbReference type="Pfam" id="PF02749"/>
    </source>
</evidence>
<evidence type="ECO:0000256" key="1">
    <source>
        <dbReference type="ARBA" id="ARBA00003237"/>
    </source>
</evidence>
<evidence type="ECO:0000256" key="2">
    <source>
        <dbReference type="ARBA" id="ARBA00004893"/>
    </source>
</evidence>
<dbReference type="InterPro" id="IPR036068">
    <property type="entry name" value="Nicotinate_pribotase-like_C"/>
</dbReference>
<dbReference type="RefSeq" id="WP_145060917.1">
    <property type="nucleotide sequence ID" value="NZ_CP036263.1"/>
</dbReference>